<feature type="region of interest" description="Disordered" evidence="1">
    <location>
        <begin position="280"/>
        <end position="303"/>
    </location>
</feature>
<accession>A0A168LXY4</accession>
<evidence type="ECO:0000313" key="3">
    <source>
        <dbReference type="Proteomes" id="UP000077051"/>
    </source>
</evidence>
<comment type="caution">
    <text evidence="2">The sequence shown here is derived from an EMBL/GenBank/DDBJ whole genome shotgun (WGS) entry which is preliminary data.</text>
</comment>
<proteinExistence type="predicted"/>
<keyword evidence="3" id="KW-1185">Reference proteome</keyword>
<evidence type="ECO:0000256" key="1">
    <source>
        <dbReference type="SAM" id="MobiDB-lite"/>
    </source>
</evidence>
<dbReference type="AlphaFoldDB" id="A0A168LXY4"/>
<sequence>MLLDPDASIGDSRVFSRFYDHMHWFDLVTDVAGEDTNENRILLHNWVNAKTPQFRDDIARMDADLKMLVRQYFNYMQRLMSSSSSSFYHFRVAVMQNDVNEPTPTVGLRPLNVNSRNKYFDLFFKYIKMMMMAAAPSFASSPYDDQHAKYRAFGDVIFNSTNGETTRRFVEEIQEIILDMHSSRSQFRAAETAFPVLHTYFMTLVSEEPANFHQSYKSSVLVFMAFSMISQSGVWKNVRYVKSVPARLKYMFQSIVLYQLLLDNNGLVFDDVDNFVQSGSAHDDPDLDTDLTDEEMVDQDMDE</sequence>
<dbReference type="Proteomes" id="UP000077051">
    <property type="component" value="Unassembled WGS sequence"/>
</dbReference>
<dbReference type="EMBL" id="AMYB01000003">
    <property type="protein sequence ID" value="OAD04106.1"/>
    <property type="molecule type" value="Genomic_DNA"/>
</dbReference>
<feature type="compositionally biased region" description="Acidic residues" evidence="1">
    <location>
        <begin position="285"/>
        <end position="303"/>
    </location>
</feature>
<organism evidence="2 3">
    <name type="scientific">Mucor lusitanicus CBS 277.49</name>
    <dbReference type="NCBI Taxonomy" id="747725"/>
    <lineage>
        <taxon>Eukaryota</taxon>
        <taxon>Fungi</taxon>
        <taxon>Fungi incertae sedis</taxon>
        <taxon>Mucoromycota</taxon>
        <taxon>Mucoromycotina</taxon>
        <taxon>Mucoromycetes</taxon>
        <taxon>Mucorales</taxon>
        <taxon>Mucorineae</taxon>
        <taxon>Mucoraceae</taxon>
        <taxon>Mucor</taxon>
    </lineage>
</organism>
<gene>
    <name evidence="2" type="ORF">MUCCIDRAFT_107924</name>
</gene>
<protein>
    <submittedName>
        <fullName evidence="2">Uncharacterized protein</fullName>
    </submittedName>
</protein>
<name>A0A168LXY4_MUCCL</name>
<reference evidence="2 3" key="1">
    <citation type="submission" date="2015-06" db="EMBL/GenBank/DDBJ databases">
        <title>Expansion of signal transduction pathways in fungi by whole-genome duplication.</title>
        <authorList>
            <consortium name="DOE Joint Genome Institute"/>
            <person name="Corrochano L.M."/>
            <person name="Kuo A."/>
            <person name="Marcet-Houben M."/>
            <person name="Polaino S."/>
            <person name="Salamov A."/>
            <person name="Villalobos J.M."/>
            <person name="Alvarez M.I."/>
            <person name="Avalos J."/>
            <person name="Benito E.P."/>
            <person name="Benoit I."/>
            <person name="Burger G."/>
            <person name="Camino L.P."/>
            <person name="Canovas D."/>
            <person name="Cerda-Olmedo E."/>
            <person name="Cheng J.-F."/>
            <person name="Dominguez A."/>
            <person name="Elias M."/>
            <person name="Eslava A.P."/>
            <person name="Glaser F."/>
            <person name="Grimwood J."/>
            <person name="Gutierrez G."/>
            <person name="Heitman J."/>
            <person name="Henrissat B."/>
            <person name="Iturriaga E.A."/>
            <person name="Lang B.F."/>
            <person name="Lavin J.L."/>
            <person name="Lee S."/>
            <person name="Li W."/>
            <person name="Lindquist E."/>
            <person name="Lopez-Garcia S."/>
            <person name="Luque E.M."/>
            <person name="Marcos A.T."/>
            <person name="Martin J."/>
            <person name="Mccluskey K."/>
            <person name="Medina H.R."/>
            <person name="Miralles-Duran A."/>
            <person name="Miyazaki A."/>
            <person name="Munoz-Torres E."/>
            <person name="Oguiza J.A."/>
            <person name="Ohm R."/>
            <person name="Olmedo M."/>
            <person name="Orejas M."/>
            <person name="Ortiz-Castellanos L."/>
            <person name="Pisabarro A.G."/>
            <person name="Rodriguez-Romero J."/>
            <person name="Ruiz-Herrera J."/>
            <person name="Ruiz-Vazquez R."/>
            <person name="Sanz C."/>
            <person name="Schackwitz W."/>
            <person name="Schmutz J."/>
            <person name="Shahriari M."/>
            <person name="Shelest E."/>
            <person name="Silva-Franco F."/>
            <person name="Soanes D."/>
            <person name="Syed K."/>
            <person name="Tagua V.G."/>
            <person name="Talbot N.J."/>
            <person name="Thon M."/>
            <person name="De Vries R.P."/>
            <person name="Wiebenga A."/>
            <person name="Yadav J.S."/>
            <person name="Braun E.L."/>
            <person name="Baker S."/>
            <person name="Garre V."/>
            <person name="Horwitz B."/>
            <person name="Torres-Martinez S."/>
            <person name="Idnurm A."/>
            <person name="Herrera-Estrella A."/>
            <person name="Gabaldon T."/>
            <person name="Grigoriev I.V."/>
        </authorList>
    </citation>
    <scope>NUCLEOTIDE SEQUENCE [LARGE SCALE GENOMIC DNA]</scope>
    <source>
        <strain evidence="2 3">CBS 277.49</strain>
    </source>
</reference>
<evidence type="ECO:0000313" key="2">
    <source>
        <dbReference type="EMBL" id="OAD04106.1"/>
    </source>
</evidence>
<dbReference type="VEuPathDB" id="FungiDB:MUCCIDRAFT_107924"/>